<organism evidence="3 4">
    <name type="scientific">Variovorax boronicumulans</name>
    <dbReference type="NCBI Taxonomy" id="436515"/>
    <lineage>
        <taxon>Bacteria</taxon>
        <taxon>Pseudomonadati</taxon>
        <taxon>Pseudomonadota</taxon>
        <taxon>Betaproteobacteria</taxon>
        <taxon>Burkholderiales</taxon>
        <taxon>Comamonadaceae</taxon>
        <taxon>Variovorax</taxon>
    </lineage>
</organism>
<dbReference type="AlphaFoldDB" id="A0AAW8D141"/>
<dbReference type="InterPro" id="IPR006860">
    <property type="entry name" value="FecR"/>
</dbReference>
<evidence type="ECO:0000313" key="4">
    <source>
        <dbReference type="Proteomes" id="UP001242045"/>
    </source>
</evidence>
<evidence type="ECO:0000259" key="1">
    <source>
        <dbReference type="Pfam" id="PF04773"/>
    </source>
</evidence>
<feature type="domain" description="FecR protein" evidence="1">
    <location>
        <begin position="121"/>
        <end position="217"/>
    </location>
</feature>
<dbReference type="PANTHER" id="PTHR30273">
    <property type="entry name" value="PERIPLASMIC SIGNAL SENSOR AND SIGMA FACTOR ACTIVATOR FECR-RELATED"/>
    <property type="match status" value="1"/>
</dbReference>
<dbReference type="InterPro" id="IPR012373">
    <property type="entry name" value="Ferrdict_sens_TM"/>
</dbReference>
<keyword evidence="3" id="KW-0812">Transmembrane</keyword>
<protein>
    <submittedName>
        <fullName evidence="3">Transmembrane sensor</fullName>
    </submittedName>
</protein>
<dbReference type="InterPro" id="IPR032623">
    <property type="entry name" value="FecR_N"/>
</dbReference>
<dbReference type="Pfam" id="PF04773">
    <property type="entry name" value="FecR"/>
    <property type="match status" value="1"/>
</dbReference>
<dbReference type="Pfam" id="PF16220">
    <property type="entry name" value="DUF4880"/>
    <property type="match status" value="1"/>
</dbReference>
<dbReference type="Proteomes" id="UP001242045">
    <property type="component" value="Unassembled WGS sequence"/>
</dbReference>
<sequence>MNIRQPLQAHDAPHAALDPALLSEAADWMMTLRYGDNPQKARADLDRWRQQSAAHAEAWARAEALLGVFAQVPTSIGKDALQALRPPTRRHGLGMLGALLIAAPAGWLAWRHMPWREWTADVATATGERKSMTLADGSRLVLNTASAVDIVFTAAERRIRLQAGEILVTTHADPSPTYRPFMVQTPQGTVRALGTRFSVRNLDAQTTRVAVFEHAVEIRAMDGGLHLLRAGQQADFEAATVRPEVAVDNSAALWEQGMLLARNMRLADVVAEMSRYRSGVLRCDPAVAELRVSGAVSLADTDAGLALLARSLPLRIEQATRYWVTVAPR</sequence>
<dbReference type="Gene3D" id="2.60.120.1440">
    <property type="match status" value="1"/>
</dbReference>
<keyword evidence="3" id="KW-0472">Membrane</keyword>
<comment type="caution">
    <text evidence="3">The sequence shown here is derived from an EMBL/GenBank/DDBJ whole genome shotgun (WGS) entry which is preliminary data.</text>
</comment>
<feature type="domain" description="FecR N-terminal" evidence="2">
    <location>
        <begin position="24"/>
        <end position="65"/>
    </location>
</feature>
<reference evidence="3" key="1">
    <citation type="submission" date="2023-07" db="EMBL/GenBank/DDBJ databases">
        <title>Sorghum-associated microbial communities from plants grown in Nebraska, USA.</title>
        <authorList>
            <person name="Schachtman D."/>
        </authorList>
    </citation>
    <scope>NUCLEOTIDE SEQUENCE</scope>
    <source>
        <strain evidence="3">DS3754</strain>
    </source>
</reference>
<proteinExistence type="predicted"/>
<dbReference type="PIRSF" id="PIRSF018266">
    <property type="entry name" value="FecR"/>
    <property type="match status" value="1"/>
</dbReference>
<name>A0AAW8D141_9BURK</name>
<dbReference type="RefSeq" id="WP_306882274.1">
    <property type="nucleotide sequence ID" value="NZ_JAUSRD010000017.1"/>
</dbReference>
<gene>
    <name evidence="3" type="ORF">J2W31_005410</name>
</gene>
<accession>A0AAW8D141</accession>
<dbReference type="PANTHER" id="PTHR30273:SF2">
    <property type="entry name" value="PROTEIN FECR"/>
    <property type="match status" value="1"/>
</dbReference>
<evidence type="ECO:0000259" key="2">
    <source>
        <dbReference type="Pfam" id="PF16220"/>
    </source>
</evidence>
<evidence type="ECO:0000313" key="3">
    <source>
        <dbReference type="EMBL" id="MDP9896275.1"/>
    </source>
</evidence>
<dbReference type="GO" id="GO:0016989">
    <property type="term" value="F:sigma factor antagonist activity"/>
    <property type="evidence" value="ECO:0007669"/>
    <property type="project" value="TreeGrafter"/>
</dbReference>
<dbReference type="EMBL" id="JAUSRD010000017">
    <property type="protein sequence ID" value="MDP9896275.1"/>
    <property type="molecule type" value="Genomic_DNA"/>
</dbReference>